<organism evidence="1 2">
    <name type="scientific">Candidatus Kaiserbacteria bacterium CG10_big_fil_rev_8_21_14_0_10_49_17</name>
    <dbReference type="NCBI Taxonomy" id="1974609"/>
    <lineage>
        <taxon>Bacteria</taxon>
        <taxon>Candidatus Kaiseribacteriota</taxon>
    </lineage>
</organism>
<reference evidence="2" key="1">
    <citation type="submission" date="2017-09" db="EMBL/GenBank/DDBJ databases">
        <title>Depth-based differentiation of microbial function through sediment-hosted aquifers and enrichment of novel symbionts in the deep terrestrial subsurface.</title>
        <authorList>
            <person name="Probst A.J."/>
            <person name="Ladd B."/>
            <person name="Jarett J.K."/>
            <person name="Geller-Mcgrath D.E."/>
            <person name="Sieber C.M.K."/>
            <person name="Emerson J.B."/>
            <person name="Anantharaman K."/>
            <person name="Thomas B.C."/>
            <person name="Malmstrom R."/>
            <person name="Stieglmeier M."/>
            <person name="Klingl A."/>
            <person name="Woyke T."/>
            <person name="Ryan C.M."/>
            <person name="Banfield J.F."/>
        </authorList>
    </citation>
    <scope>NUCLEOTIDE SEQUENCE [LARGE SCALE GENOMIC DNA]</scope>
</reference>
<dbReference type="AlphaFoldDB" id="A0A2M6WF68"/>
<evidence type="ECO:0000313" key="1">
    <source>
        <dbReference type="EMBL" id="PIT91423.1"/>
    </source>
</evidence>
<name>A0A2M6WF68_9BACT</name>
<dbReference type="Proteomes" id="UP000228809">
    <property type="component" value="Unassembled WGS sequence"/>
</dbReference>
<evidence type="ECO:0000313" key="2">
    <source>
        <dbReference type="Proteomes" id="UP000228809"/>
    </source>
</evidence>
<proteinExistence type="predicted"/>
<protein>
    <submittedName>
        <fullName evidence="1">Uncharacterized protein</fullName>
    </submittedName>
</protein>
<accession>A0A2M6WF68</accession>
<sequence>MKIRLTEENQGDFCGWKIVLMESGGATRGEFGGLKEGMLGAKILSYKPGTKELYNEVTGKWEPAECILNDFEGPATSSMLEFHQGDGGILCMGIPYIGPCYLVPPDVELSLPSRKMFCD</sequence>
<comment type="caution">
    <text evidence="1">The sequence shown here is derived from an EMBL/GenBank/DDBJ whole genome shotgun (WGS) entry which is preliminary data.</text>
</comment>
<dbReference type="EMBL" id="PFBJ01000003">
    <property type="protein sequence ID" value="PIT91423.1"/>
    <property type="molecule type" value="Genomic_DNA"/>
</dbReference>
<gene>
    <name evidence="1" type="ORF">COU17_00325</name>
</gene>